<dbReference type="Pfam" id="PF00528">
    <property type="entry name" value="BPD_transp_1"/>
    <property type="match status" value="1"/>
</dbReference>
<dbReference type="InterPro" id="IPR035906">
    <property type="entry name" value="MetI-like_sf"/>
</dbReference>
<dbReference type="AlphaFoldDB" id="A0A168RK90"/>
<dbReference type="InterPro" id="IPR000515">
    <property type="entry name" value="MetI-like"/>
</dbReference>
<organism evidence="12 13">
    <name type="scientific">Mycoplasmopsis gallinarum</name>
    <dbReference type="NCBI Taxonomy" id="29557"/>
    <lineage>
        <taxon>Bacteria</taxon>
        <taxon>Bacillati</taxon>
        <taxon>Mycoplasmatota</taxon>
        <taxon>Mycoplasmoidales</taxon>
        <taxon>Metamycoplasmataceae</taxon>
        <taxon>Mycoplasmopsis</taxon>
    </lineage>
</organism>
<dbReference type="OrthoDB" id="401377at2"/>
<evidence type="ECO:0000256" key="8">
    <source>
        <dbReference type="ARBA" id="ARBA00023136"/>
    </source>
</evidence>
<dbReference type="RefSeq" id="WP_063625887.1">
    <property type="nucleotide sequence ID" value="NZ_LVLH01000020.1"/>
</dbReference>
<evidence type="ECO:0000256" key="3">
    <source>
        <dbReference type="ARBA" id="ARBA00022475"/>
    </source>
</evidence>
<dbReference type="PROSITE" id="PS50928">
    <property type="entry name" value="ABC_TM1"/>
    <property type="match status" value="1"/>
</dbReference>
<dbReference type="Proteomes" id="UP000076983">
    <property type="component" value="Unassembled WGS sequence"/>
</dbReference>
<dbReference type="STRING" id="29557.MGALLINA_00950"/>
<dbReference type="GO" id="GO:0005886">
    <property type="term" value="C:plasma membrane"/>
    <property type="evidence" value="ECO:0007669"/>
    <property type="project" value="UniProtKB-SubCell"/>
</dbReference>
<comment type="subcellular location">
    <subcellularLocation>
        <location evidence="1 10">Cell membrane</location>
        <topology evidence="1 10">Multi-pass membrane protein</topology>
    </subcellularLocation>
</comment>
<feature type="transmembrane region" description="Helical" evidence="10">
    <location>
        <begin position="32"/>
        <end position="53"/>
    </location>
</feature>
<name>A0A168RK90_9BACT</name>
<evidence type="ECO:0000313" key="12">
    <source>
        <dbReference type="EMBL" id="OAB49060.1"/>
    </source>
</evidence>
<dbReference type="GO" id="GO:0055085">
    <property type="term" value="P:transmembrane transport"/>
    <property type="evidence" value="ECO:0007669"/>
    <property type="project" value="InterPro"/>
</dbReference>
<gene>
    <name evidence="12" type="ORF">MGALLINA_00950</name>
</gene>
<evidence type="ECO:0000259" key="11">
    <source>
        <dbReference type="PROSITE" id="PS50928"/>
    </source>
</evidence>
<dbReference type="GO" id="GO:0015031">
    <property type="term" value="P:protein transport"/>
    <property type="evidence" value="ECO:0007669"/>
    <property type="project" value="UniProtKB-KW"/>
</dbReference>
<reference evidence="12 13" key="1">
    <citation type="submission" date="2016-03" db="EMBL/GenBank/DDBJ databases">
        <title>Genome sequence of Mycoplasma gallinarum strain Mgn_IPT.</title>
        <authorList>
            <person name="Yacoub E."/>
            <person name="Sirand-Pugnet P."/>
            <person name="Barre A."/>
            <person name="Maurier F."/>
            <person name="Blanchard A."/>
            <person name="Ben Abdelmoumen B.M."/>
        </authorList>
    </citation>
    <scope>NUCLEOTIDE SEQUENCE [LARGE SCALE GENOMIC DNA]</scope>
    <source>
        <strain evidence="12 13">Mgn_IPT</strain>
    </source>
</reference>
<feature type="transmembrane region" description="Helical" evidence="10">
    <location>
        <begin position="158"/>
        <end position="180"/>
    </location>
</feature>
<dbReference type="PANTHER" id="PTHR43386">
    <property type="entry name" value="OLIGOPEPTIDE TRANSPORT SYSTEM PERMEASE PROTEIN APPC"/>
    <property type="match status" value="1"/>
</dbReference>
<protein>
    <recommendedName>
        <fullName evidence="11">ABC transmembrane type-1 domain-containing protein</fullName>
    </recommendedName>
</protein>
<feature type="transmembrane region" description="Helical" evidence="10">
    <location>
        <begin position="320"/>
        <end position="342"/>
    </location>
</feature>
<evidence type="ECO:0000313" key="13">
    <source>
        <dbReference type="Proteomes" id="UP000076983"/>
    </source>
</evidence>
<evidence type="ECO:0000256" key="1">
    <source>
        <dbReference type="ARBA" id="ARBA00004651"/>
    </source>
</evidence>
<feature type="transmembrane region" description="Helical" evidence="10">
    <location>
        <begin position="281"/>
        <end position="300"/>
    </location>
</feature>
<dbReference type="EMBL" id="LVLH01000020">
    <property type="protein sequence ID" value="OAB49060.1"/>
    <property type="molecule type" value="Genomic_DNA"/>
</dbReference>
<comment type="similarity">
    <text evidence="9">Belongs to the binding-protein-dependent transport system permease family. OppBC subfamily.</text>
</comment>
<evidence type="ECO:0000256" key="9">
    <source>
        <dbReference type="ARBA" id="ARBA00024202"/>
    </source>
</evidence>
<evidence type="ECO:0000256" key="7">
    <source>
        <dbReference type="ARBA" id="ARBA00022989"/>
    </source>
</evidence>
<evidence type="ECO:0000256" key="4">
    <source>
        <dbReference type="ARBA" id="ARBA00022692"/>
    </source>
</evidence>
<dbReference type="Gene3D" id="1.10.3720.10">
    <property type="entry name" value="MetI-like"/>
    <property type="match status" value="1"/>
</dbReference>
<keyword evidence="7 10" id="KW-1133">Transmembrane helix</keyword>
<evidence type="ECO:0000256" key="10">
    <source>
        <dbReference type="RuleBase" id="RU363032"/>
    </source>
</evidence>
<keyword evidence="5" id="KW-0571">Peptide transport</keyword>
<evidence type="ECO:0000256" key="2">
    <source>
        <dbReference type="ARBA" id="ARBA00022448"/>
    </source>
</evidence>
<keyword evidence="4 10" id="KW-0812">Transmembrane</keyword>
<keyword evidence="3" id="KW-1003">Cell membrane</keyword>
<evidence type="ECO:0000256" key="6">
    <source>
        <dbReference type="ARBA" id="ARBA00022927"/>
    </source>
</evidence>
<dbReference type="PANTHER" id="PTHR43386:SF24">
    <property type="entry name" value="OLIGOPEPTIDE TRANSPORT SYSTEM PERMEASE PROTEIN AMID"/>
    <property type="match status" value="1"/>
</dbReference>
<dbReference type="PATRIC" id="fig|29557.3.peg.86"/>
<dbReference type="GO" id="GO:0015833">
    <property type="term" value="P:peptide transport"/>
    <property type="evidence" value="ECO:0007669"/>
    <property type="project" value="UniProtKB-KW"/>
</dbReference>
<evidence type="ECO:0000256" key="5">
    <source>
        <dbReference type="ARBA" id="ARBA00022856"/>
    </source>
</evidence>
<feature type="domain" description="ABC transmembrane type-1" evidence="11">
    <location>
        <begin position="154"/>
        <end position="338"/>
    </location>
</feature>
<dbReference type="SUPFAM" id="SSF161098">
    <property type="entry name" value="MetI-like"/>
    <property type="match status" value="1"/>
</dbReference>
<dbReference type="InterPro" id="IPR050366">
    <property type="entry name" value="BP-dependent_transpt_permease"/>
</dbReference>
<dbReference type="CDD" id="cd06261">
    <property type="entry name" value="TM_PBP2"/>
    <property type="match status" value="1"/>
</dbReference>
<keyword evidence="13" id="KW-1185">Reference proteome</keyword>
<keyword evidence="8 10" id="KW-0472">Membrane</keyword>
<sequence length="349" mass="40786">MNKFKFVQKNVIKHSPVPKNNTKIKNFFKSKINLFLLFLISACLLAGIITLFLNNAPLKKVANLNLDKNMPPFWNWNFEYSTKYNAENNISQAIQKFLEDNNLPYFIGKKNGALETKIYFNLNDFFQAQKIQIKPFLGTDSQGKDVFIYSGQLFTKSIAIATTVFAFELFFGLFIGVYLASKKQISLQIIKTINVFISIPDIVTILLVILFTTNWYIIYFVIFLTGTFRMIYWAYQYGVYEFNQAYIDALISNNVSLIRIIWLHIIPKIIGKILIIFIRRISYIIFLIATLEFIGANTQNNIGSLFKDNWNKRDENLWQIWHPTFYLLIFFVSLQLIAINLAKTLDQRR</sequence>
<proteinExistence type="inferred from homology"/>
<keyword evidence="2 10" id="KW-0813">Transport</keyword>
<comment type="caution">
    <text evidence="12">The sequence shown here is derived from an EMBL/GenBank/DDBJ whole genome shotgun (WGS) entry which is preliminary data.</text>
</comment>
<keyword evidence="6" id="KW-0653">Protein transport</keyword>
<accession>A0A168RK90</accession>